<reference evidence="3" key="1">
    <citation type="journal article" date="2019" name="Int. J. Syst. Evol. Microbiol.">
        <title>The Global Catalogue of Microorganisms (GCM) 10K type strain sequencing project: providing services to taxonomists for standard genome sequencing and annotation.</title>
        <authorList>
            <consortium name="The Broad Institute Genomics Platform"/>
            <consortium name="The Broad Institute Genome Sequencing Center for Infectious Disease"/>
            <person name="Wu L."/>
            <person name="Ma J."/>
        </authorList>
    </citation>
    <scope>NUCLEOTIDE SEQUENCE [LARGE SCALE GENOMIC DNA]</scope>
    <source>
        <strain evidence="3">CGMCC 1.12376</strain>
    </source>
</reference>
<dbReference type="CDD" id="cd04301">
    <property type="entry name" value="NAT_SF"/>
    <property type="match status" value="1"/>
</dbReference>
<evidence type="ECO:0000313" key="2">
    <source>
        <dbReference type="EMBL" id="MFD1606217.1"/>
    </source>
</evidence>
<dbReference type="GO" id="GO:0016746">
    <property type="term" value="F:acyltransferase activity"/>
    <property type="evidence" value="ECO:0007669"/>
    <property type="project" value="UniProtKB-KW"/>
</dbReference>
<gene>
    <name evidence="2" type="ORF">ACFSBH_00850</name>
</gene>
<dbReference type="EC" id="2.3.1.-" evidence="2"/>
<dbReference type="InterPro" id="IPR000182">
    <property type="entry name" value="GNAT_dom"/>
</dbReference>
<evidence type="ECO:0000259" key="1">
    <source>
        <dbReference type="PROSITE" id="PS51186"/>
    </source>
</evidence>
<dbReference type="Pfam" id="PF13673">
    <property type="entry name" value="Acetyltransf_10"/>
    <property type="match status" value="1"/>
</dbReference>
<proteinExistence type="predicted"/>
<sequence>MIKELDIRDRTISEEVLELQVASYKIEAEIINYLELPPLKETIDILEQCGETFYGYFYNDRLCGVLSIKEVNEVVDIHRLFVHPDYFGRGIAQKLFIFLEEKYLGITIKTATASKNIPAVKFYKKNGFKVTKEIIVNERLTLMEFEKTRSEVKKGHF</sequence>
<comment type="caution">
    <text evidence="2">The sequence shown here is derived from an EMBL/GenBank/DDBJ whole genome shotgun (WGS) entry which is preliminary data.</text>
</comment>
<dbReference type="EMBL" id="JBHUDE010000005">
    <property type="protein sequence ID" value="MFD1606217.1"/>
    <property type="molecule type" value="Genomic_DNA"/>
</dbReference>
<dbReference type="SUPFAM" id="SSF55729">
    <property type="entry name" value="Acyl-CoA N-acyltransferases (Nat)"/>
    <property type="match status" value="1"/>
</dbReference>
<evidence type="ECO:0000313" key="3">
    <source>
        <dbReference type="Proteomes" id="UP001597221"/>
    </source>
</evidence>
<accession>A0ABW4HMC0</accession>
<protein>
    <submittedName>
        <fullName evidence="2">GNAT family N-acetyltransferase</fullName>
        <ecNumber evidence="2">2.3.1.-</ecNumber>
    </submittedName>
</protein>
<dbReference type="Gene3D" id="3.40.630.30">
    <property type="match status" value="1"/>
</dbReference>
<dbReference type="Proteomes" id="UP001597221">
    <property type="component" value="Unassembled WGS sequence"/>
</dbReference>
<dbReference type="InterPro" id="IPR016181">
    <property type="entry name" value="Acyl_CoA_acyltransferase"/>
</dbReference>
<feature type="domain" description="N-acetyltransferase" evidence="1">
    <location>
        <begin position="1"/>
        <end position="148"/>
    </location>
</feature>
<name>A0ABW4HMC0_9BACI</name>
<keyword evidence="3" id="KW-1185">Reference proteome</keyword>
<organism evidence="2 3">
    <name type="scientific">Oceanobacillus luteolus</name>
    <dbReference type="NCBI Taxonomy" id="1274358"/>
    <lineage>
        <taxon>Bacteria</taxon>
        <taxon>Bacillati</taxon>
        <taxon>Bacillota</taxon>
        <taxon>Bacilli</taxon>
        <taxon>Bacillales</taxon>
        <taxon>Bacillaceae</taxon>
        <taxon>Oceanobacillus</taxon>
    </lineage>
</organism>
<dbReference type="PROSITE" id="PS51186">
    <property type="entry name" value="GNAT"/>
    <property type="match status" value="1"/>
</dbReference>
<dbReference type="RefSeq" id="WP_251514079.1">
    <property type="nucleotide sequence ID" value="NZ_JAMBON010000014.1"/>
</dbReference>
<keyword evidence="2" id="KW-0012">Acyltransferase</keyword>
<keyword evidence="2" id="KW-0808">Transferase</keyword>